<dbReference type="PANTHER" id="PTHR13318">
    <property type="entry name" value="PARTNER OF PAIRED, ISOFORM B-RELATED"/>
    <property type="match status" value="1"/>
</dbReference>
<sequence>MMIGVQPFRTGVPSIAVLPWTTIAYILSMIQSVACRNRTSEVCRAFRLHERQSRTSLALRGLQRHLGLVPRCFSFVTNLDLSTLTLLPSDVPCFPPEKIHQVRLARAFPHVRNLKVMTVNDESIKILGRIWPHVENLAFVNRGDVQTHPQLQTVLETFRRIKDLDARNLSCDNLTLTMSKFVSLQLQSLNLETIPVWKDLDLEIVAKACTRLESLCITIHLRQFTGKGFLTLANHCRNLRKLRLFLYIGSERDFGAESARRCLQTLVKMVAEFPDIQLHLSLGHIPSSITGLRMDCLLGMGANIRSLVLYFLDTEIRGILSCKNLTEVTFGSCESLGDQDLLNAVNACPQLTTLRILDCKRVTDRGLAQVAQAATLTSLSLCFLKIRLKAMLNAIKPMSRSLTALRLMVNNSVDSLSGLSGWPHLHRLDLTLTSNIKAEVFSEPWLESCPSLKHLGIVIQNWCPSSLGFLTLSSTLPSLSITFTTRVPKNVLLSFLEDITVLPLLSSLALYICNEDWLTEDAGAVIAKCPKLKTLNIIWTSNQLVIEDFEFGLRPFLIKVLNMKCLQNVQLPCSRSDENDMRIFYRGLHAHTMYSLLKSIYDLKAREEFGSTLPRRL</sequence>
<reference evidence="2" key="1">
    <citation type="journal article" date="2017" name="Cell">
        <title>Insights into land plant evolution garnered from the Marchantia polymorpha genome.</title>
        <authorList>
            <person name="Bowman J.L."/>
            <person name="Kohchi T."/>
            <person name="Yamato K.T."/>
            <person name="Jenkins J."/>
            <person name="Shu S."/>
            <person name="Ishizaki K."/>
            <person name="Yamaoka S."/>
            <person name="Nishihama R."/>
            <person name="Nakamura Y."/>
            <person name="Berger F."/>
            <person name="Adam C."/>
            <person name="Aki S.S."/>
            <person name="Althoff F."/>
            <person name="Araki T."/>
            <person name="Arteaga-Vazquez M.A."/>
            <person name="Balasubrmanian S."/>
            <person name="Barry K."/>
            <person name="Bauer D."/>
            <person name="Boehm C.R."/>
            <person name="Briginshaw L."/>
            <person name="Caballero-Perez J."/>
            <person name="Catarino B."/>
            <person name="Chen F."/>
            <person name="Chiyoda S."/>
            <person name="Chovatia M."/>
            <person name="Davies K.M."/>
            <person name="Delmans M."/>
            <person name="Demura T."/>
            <person name="Dierschke T."/>
            <person name="Dolan L."/>
            <person name="Dorantes-Acosta A.E."/>
            <person name="Eklund D.M."/>
            <person name="Florent S.N."/>
            <person name="Flores-Sandoval E."/>
            <person name="Fujiyama A."/>
            <person name="Fukuzawa H."/>
            <person name="Galik B."/>
            <person name="Grimanelli D."/>
            <person name="Grimwood J."/>
            <person name="Grossniklaus U."/>
            <person name="Hamada T."/>
            <person name="Haseloff J."/>
            <person name="Hetherington A.J."/>
            <person name="Higo A."/>
            <person name="Hirakawa Y."/>
            <person name="Hundley H.N."/>
            <person name="Ikeda Y."/>
            <person name="Inoue K."/>
            <person name="Inoue S.I."/>
            <person name="Ishida S."/>
            <person name="Jia Q."/>
            <person name="Kakita M."/>
            <person name="Kanazawa T."/>
            <person name="Kawai Y."/>
            <person name="Kawashima T."/>
            <person name="Kennedy M."/>
            <person name="Kinose K."/>
            <person name="Kinoshita T."/>
            <person name="Kohara Y."/>
            <person name="Koide E."/>
            <person name="Komatsu K."/>
            <person name="Kopischke S."/>
            <person name="Kubo M."/>
            <person name="Kyozuka J."/>
            <person name="Lagercrantz U."/>
            <person name="Lin S.S."/>
            <person name="Lindquist E."/>
            <person name="Lipzen A.M."/>
            <person name="Lu C.W."/>
            <person name="De Luna E."/>
            <person name="Martienssen R.A."/>
            <person name="Minamino N."/>
            <person name="Mizutani M."/>
            <person name="Mizutani M."/>
            <person name="Mochizuki N."/>
            <person name="Monte I."/>
            <person name="Mosher R."/>
            <person name="Nagasaki H."/>
            <person name="Nakagami H."/>
            <person name="Naramoto S."/>
            <person name="Nishitani K."/>
            <person name="Ohtani M."/>
            <person name="Okamoto T."/>
            <person name="Okumura M."/>
            <person name="Phillips J."/>
            <person name="Pollak B."/>
            <person name="Reinders A."/>
            <person name="Rovekamp M."/>
            <person name="Sano R."/>
            <person name="Sawa S."/>
            <person name="Schmid M.W."/>
            <person name="Shirakawa M."/>
            <person name="Solano R."/>
            <person name="Spunde A."/>
            <person name="Suetsugu N."/>
            <person name="Sugano S."/>
            <person name="Sugiyama A."/>
            <person name="Sun R."/>
            <person name="Suzuki Y."/>
            <person name="Takenaka M."/>
            <person name="Takezawa D."/>
            <person name="Tomogane H."/>
            <person name="Tsuzuki M."/>
            <person name="Ueda T."/>
            <person name="Umeda M."/>
            <person name="Ward J.M."/>
            <person name="Watanabe Y."/>
            <person name="Yazaki K."/>
            <person name="Yokoyama R."/>
            <person name="Yoshitake Y."/>
            <person name="Yotsui I."/>
            <person name="Zachgo S."/>
            <person name="Schmutz J."/>
        </authorList>
    </citation>
    <scope>NUCLEOTIDE SEQUENCE [LARGE SCALE GENOMIC DNA]</scope>
    <source>
        <strain evidence="2">Tak-1</strain>
    </source>
</reference>
<dbReference type="EMBL" id="KZ772758">
    <property type="protein sequence ID" value="PTQ33774.1"/>
    <property type="molecule type" value="Genomic_DNA"/>
</dbReference>
<evidence type="ECO:0008006" key="3">
    <source>
        <dbReference type="Google" id="ProtNLM"/>
    </source>
</evidence>
<dbReference type="Gramene" id="Mp5g08750.1">
    <property type="protein sequence ID" value="Mp5g08750.1.cds1"/>
    <property type="gene ID" value="Mp5g08750"/>
</dbReference>
<dbReference type="OrthoDB" id="595131at2759"/>
<dbReference type="Gene3D" id="3.80.10.10">
    <property type="entry name" value="Ribonuclease Inhibitor"/>
    <property type="match status" value="3"/>
</dbReference>
<protein>
    <recommendedName>
        <fullName evidence="3">COI1 F-box domain-containing protein</fullName>
    </recommendedName>
</protein>
<gene>
    <name evidence="1" type="ORF">MARPO_0086s0086</name>
</gene>
<evidence type="ECO:0000313" key="2">
    <source>
        <dbReference type="Proteomes" id="UP000244005"/>
    </source>
</evidence>
<organism evidence="1 2">
    <name type="scientific">Marchantia polymorpha</name>
    <name type="common">Common liverwort</name>
    <name type="synonym">Marchantia aquatica</name>
    <dbReference type="NCBI Taxonomy" id="3197"/>
    <lineage>
        <taxon>Eukaryota</taxon>
        <taxon>Viridiplantae</taxon>
        <taxon>Streptophyta</taxon>
        <taxon>Embryophyta</taxon>
        <taxon>Marchantiophyta</taxon>
        <taxon>Marchantiopsida</taxon>
        <taxon>Marchantiidae</taxon>
        <taxon>Marchantiales</taxon>
        <taxon>Marchantiaceae</taxon>
        <taxon>Marchantia</taxon>
    </lineage>
</organism>
<dbReference type="SUPFAM" id="SSF52047">
    <property type="entry name" value="RNI-like"/>
    <property type="match status" value="2"/>
</dbReference>
<dbReference type="AlphaFoldDB" id="A0A2R6WIV3"/>
<proteinExistence type="predicted"/>
<dbReference type="SMART" id="SM00367">
    <property type="entry name" value="LRR_CC"/>
    <property type="match status" value="3"/>
</dbReference>
<dbReference type="InterPro" id="IPR032675">
    <property type="entry name" value="LRR_dom_sf"/>
</dbReference>
<dbReference type="PANTHER" id="PTHR13318:SF190">
    <property type="entry name" value="PARTNER OF PAIRED, ISOFORM B"/>
    <property type="match status" value="1"/>
</dbReference>
<name>A0A2R6WIV3_MARPO</name>
<dbReference type="InterPro" id="IPR006553">
    <property type="entry name" value="Leu-rich_rpt_Cys-con_subtyp"/>
</dbReference>
<accession>A0A2R6WIV3</accession>
<evidence type="ECO:0000313" key="1">
    <source>
        <dbReference type="EMBL" id="PTQ33774.1"/>
    </source>
</evidence>
<keyword evidence="2" id="KW-1185">Reference proteome</keyword>
<dbReference type="Proteomes" id="UP000244005">
    <property type="component" value="Unassembled WGS sequence"/>
</dbReference>